<feature type="region of interest" description="Disordered" evidence="1">
    <location>
        <begin position="89"/>
        <end position="110"/>
    </location>
</feature>
<sequence>MKEATKKCQPTLTHAHTRITVTNATTNIKEASTQTITPISDIRSCWPALVVVTVSGQLTGGQTEAAVLSASSERWAPLSGRHLVLSLHSGLSRNPPCPAQPSKRRVISSP</sequence>
<comment type="caution">
    <text evidence="2">The sequence shown here is derived from an EMBL/GenBank/DDBJ whole genome shotgun (WGS) entry which is preliminary data.</text>
</comment>
<dbReference type="EMBL" id="VSRR010080759">
    <property type="protein sequence ID" value="MPC89354.1"/>
    <property type="molecule type" value="Genomic_DNA"/>
</dbReference>
<dbReference type="Proteomes" id="UP000324222">
    <property type="component" value="Unassembled WGS sequence"/>
</dbReference>
<reference evidence="2 3" key="1">
    <citation type="submission" date="2019-05" db="EMBL/GenBank/DDBJ databases">
        <title>Another draft genome of Portunus trituberculatus and its Hox gene families provides insights of decapod evolution.</title>
        <authorList>
            <person name="Jeong J.-H."/>
            <person name="Song I."/>
            <person name="Kim S."/>
            <person name="Choi T."/>
            <person name="Kim D."/>
            <person name="Ryu S."/>
            <person name="Kim W."/>
        </authorList>
    </citation>
    <scope>NUCLEOTIDE SEQUENCE [LARGE SCALE GENOMIC DNA]</scope>
    <source>
        <tissue evidence="2">Muscle</tissue>
    </source>
</reference>
<gene>
    <name evidence="2" type="ORF">E2C01_084296</name>
</gene>
<name>A0A5B7JAC1_PORTR</name>
<evidence type="ECO:0000256" key="1">
    <source>
        <dbReference type="SAM" id="MobiDB-lite"/>
    </source>
</evidence>
<protein>
    <submittedName>
        <fullName evidence="2">Uncharacterized protein</fullName>
    </submittedName>
</protein>
<evidence type="ECO:0000313" key="3">
    <source>
        <dbReference type="Proteomes" id="UP000324222"/>
    </source>
</evidence>
<evidence type="ECO:0000313" key="2">
    <source>
        <dbReference type="EMBL" id="MPC89354.1"/>
    </source>
</evidence>
<proteinExistence type="predicted"/>
<keyword evidence="3" id="KW-1185">Reference proteome</keyword>
<accession>A0A5B7JAC1</accession>
<organism evidence="2 3">
    <name type="scientific">Portunus trituberculatus</name>
    <name type="common">Swimming crab</name>
    <name type="synonym">Neptunus trituberculatus</name>
    <dbReference type="NCBI Taxonomy" id="210409"/>
    <lineage>
        <taxon>Eukaryota</taxon>
        <taxon>Metazoa</taxon>
        <taxon>Ecdysozoa</taxon>
        <taxon>Arthropoda</taxon>
        <taxon>Crustacea</taxon>
        <taxon>Multicrustacea</taxon>
        <taxon>Malacostraca</taxon>
        <taxon>Eumalacostraca</taxon>
        <taxon>Eucarida</taxon>
        <taxon>Decapoda</taxon>
        <taxon>Pleocyemata</taxon>
        <taxon>Brachyura</taxon>
        <taxon>Eubrachyura</taxon>
        <taxon>Portunoidea</taxon>
        <taxon>Portunidae</taxon>
        <taxon>Portuninae</taxon>
        <taxon>Portunus</taxon>
    </lineage>
</organism>
<dbReference type="AlphaFoldDB" id="A0A5B7JAC1"/>